<evidence type="ECO:0000313" key="1">
    <source>
        <dbReference type="EMBL" id="EDX70832.1"/>
    </source>
</evidence>
<dbReference type="STRING" id="118168.MC7420_121"/>
<dbReference type="AlphaFoldDB" id="B4W4P2"/>
<reference evidence="1 2" key="1">
    <citation type="submission" date="2008-07" db="EMBL/GenBank/DDBJ databases">
        <authorList>
            <person name="Tandeau de Marsac N."/>
            <person name="Ferriera S."/>
            <person name="Johnson J."/>
            <person name="Kravitz S."/>
            <person name="Beeson K."/>
            <person name="Sutton G."/>
            <person name="Rogers Y.-H."/>
            <person name="Friedman R."/>
            <person name="Frazier M."/>
            <person name="Venter J.C."/>
        </authorList>
    </citation>
    <scope>NUCLEOTIDE SEQUENCE [LARGE SCALE GENOMIC DNA]</scope>
    <source>
        <strain evidence="1 2">PCC 7420</strain>
    </source>
</reference>
<dbReference type="InterPro" id="IPR032801">
    <property type="entry name" value="PXL2A/B/C"/>
</dbReference>
<name>B4W4P2_9CYAN</name>
<organism evidence="1 2">
    <name type="scientific">Coleofasciculus chthonoplastes PCC 7420</name>
    <dbReference type="NCBI Taxonomy" id="118168"/>
    <lineage>
        <taxon>Bacteria</taxon>
        <taxon>Bacillati</taxon>
        <taxon>Cyanobacteriota</taxon>
        <taxon>Cyanophyceae</taxon>
        <taxon>Coleofasciculales</taxon>
        <taxon>Coleofasciculaceae</taxon>
        <taxon>Coleofasciculus</taxon>
    </lineage>
</organism>
<dbReference type="HOGENOM" id="CLU_061685_0_0_3"/>
<evidence type="ECO:0008006" key="3">
    <source>
        <dbReference type="Google" id="ProtNLM"/>
    </source>
</evidence>
<dbReference type="Proteomes" id="UP000003835">
    <property type="component" value="Unassembled WGS sequence"/>
</dbReference>
<dbReference type="Pfam" id="PF13911">
    <property type="entry name" value="AhpC-TSA_2"/>
    <property type="match status" value="1"/>
</dbReference>
<sequence length="257" mass="28928">MNPYTIIHQTQRQRVSDGITRSLLENCENAPRLLVLVWSQLGDFDTLEYTFWLQREAEQLQAKGIAIRAVGIGNLDSGKQFCHYTGFPAEWLFVDSEAQLHRQLNLYPGLGFKLPGLSTTQRAWLNLLLMCAGIGSPGTLAEVFRGYRGDRNAPQLIGDEEVVKAKPLPPLKGSFFQFAGGSGYQRPFELATLRLRNMVEVLSHWKTYVPNPAYMTQRGATFLFDADGKLLYEHRDRGILGFAANMSRPLSFLDEIG</sequence>
<accession>B4W4P2</accession>
<dbReference type="EMBL" id="DS989880">
    <property type="protein sequence ID" value="EDX70832.1"/>
    <property type="molecule type" value="Genomic_DNA"/>
</dbReference>
<evidence type="ECO:0000313" key="2">
    <source>
        <dbReference type="Proteomes" id="UP000003835"/>
    </source>
</evidence>
<keyword evidence="2" id="KW-1185">Reference proteome</keyword>
<gene>
    <name evidence="1" type="ORF">MC7420_121</name>
</gene>
<dbReference type="OrthoDB" id="538741at2"/>
<dbReference type="eggNOG" id="ENOG502Z81T">
    <property type="taxonomic scope" value="Bacteria"/>
</dbReference>
<protein>
    <recommendedName>
        <fullName evidence="3">AhpC/TSA antioxidant enzyme domain-containing protein</fullName>
    </recommendedName>
</protein>
<dbReference type="RefSeq" id="WP_006106292.1">
    <property type="nucleotide sequence ID" value="NZ_DS989880.1"/>
</dbReference>
<proteinExistence type="predicted"/>